<accession>A0A074YEM7</accession>
<feature type="transmembrane region" description="Helical" evidence="1">
    <location>
        <begin position="148"/>
        <end position="165"/>
    </location>
</feature>
<dbReference type="InterPro" id="IPR021840">
    <property type="entry name" value="DUF3433"/>
</dbReference>
<dbReference type="EMBL" id="KL584757">
    <property type="protein sequence ID" value="KEQ96180.1"/>
    <property type="molecule type" value="Genomic_DNA"/>
</dbReference>
<name>A0A074YEM7_AURSE</name>
<feature type="transmembrane region" description="Helical" evidence="1">
    <location>
        <begin position="704"/>
        <end position="724"/>
    </location>
</feature>
<keyword evidence="1" id="KW-1133">Transmembrane helix</keyword>
<protein>
    <submittedName>
        <fullName evidence="2">Uncharacterized protein</fullName>
    </submittedName>
</protein>
<dbReference type="STRING" id="1043005.A0A074YEM7"/>
<dbReference type="AlphaFoldDB" id="A0A074YEM7"/>
<proteinExistence type="predicted"/>
<reference evidence="2 3" key="1">
    <citation type="journal article" date="2014" name="BMC Genomics">
        <title>Genome sequencing of four Aureobasidium pullulans varieties: biotechnological potential, stress tolerance, and description of new species.</title>
        <authorList>
            <person name="Gostin Ar C."/>
            <person name="Ohm R.A."/>
            <person name="Kogej T."/>
            <person name="Sonjak S."/>
            <person name="Turk M."/>
            <person name="Zajc J."/>
            <person name="Zalar P."/>
            <person name="Grube M."/>
            <person name="Sun H."/>
            <person name="Han J."/>
            <person name="Sharma A."/>
            <person name="Chiniquy J."/>
            <person name="Ngan C.Y."/>
            <person name="Lipzen A."/>
            <person name="Barry K."/>
            <person name="Grigoriev I.V."/>
            <person name="Gunde-Cimerman N."/>
        </authorList>
    </citation>
    <scope>NUCLEOTIDE SEQUENCE [LARGE SCALE GENOMIC DNA]</scope>
    <source>
        <strain evidence="2 3">EXF-2481</strain>
    </source>
</reference>
<dbReference type="GeneID" id="25363815"/>
<dbReference type="HOGENOM" id="CLU_007916_0_0_1"/>
<evidence type="ECO:0000256" key="1">
    <source>
        <dbReference type="SAM" id="Phobius"/>
    </source>
</evidence>
<keyword evidence="1" id="KW-0472">Membrane</keyword>
<dbReference type="PANTHER" id="PTHR37544:SF3">
    <property type="entry name" value="SPRAY"/>
    <property type="match status" value="1"/>
</dbReference>
<dbReference type="OrthoDB" id="3248909at2759"/>
<feature type="transmembrane region" description="Helical" evidence="1">
    <location>
        <begin position="504"/>
        <end position="525"/>
    </location>
</feature>
<evidence type="ECO:0000313" key="3">
    <source>
        <dbReference type="Proteomes" id="UP000030641"/>
    </source>
</evidence>
<dbReference type="PANTHER" id="PTHR37544">
    <property type="entry name" value="SPRAY-RELATED"/>
    <property type="match status" value="1"/>
</dbReference>
<gene>
    <name evidence="2" type="ORF">AUEXF2481DRAFT_28882</name>
</gene>
<keyword evidence="1" id="KW-0812">Transmembrane</keyword>
<dbReference type="Pfam" id="PF11915">
    <property type="entry name" value="DUF3433"/>
    <property type="match status" value="2"/>
</dbReference>
<feature type="transmembrane region" description="Helical" evidence="1">
    <location>
        <begin position="615"/>
        <end position="637"/>
    </location>
</feature>
<dbReference type="Proteomes" id="UP000030641">
    <property type="component" value="Unassembled WGS sequence"/>
</dbReference>
<feature type="transmembrane region" description="Helical" evidence="1">
    <location>
        <begin position="58"/>
        <end position="79"/>
    </location>
</feature>
<dbReference type="OMA" id="WVHLQRG"/>
<dbReference type="InParanoid" id="A0A074YEM7"/>
<feature type="transmembrane region" description="Helical" evidence="1">
    <location>
        <begin position="103"/>
        <end position="123"/>
    </location>
</feature>
<organism evidence="2 3">
    <name type="scientific">Aureobasidium subglaciale (strain EXF-2481)</name>
    <name type="common">Aureobasidium pullulans var. subglaciale</name>
    <dbReference type="NCBI Taxonomy" id="1043005"/>
    <lineage>
        <taxon>Eukaryota</taxon>
        <taxon>Fungi</taxon>
        <taxon>Dikarya</taxon>
        <taxon>Ascomycota</taxon>
        <taxon>Pezizomycotina</taxon>
        <taxon>Dothideomycetes</taxon>
        <taxon>Dothideomycetidae</taxon>
        <taxon>Dothideales</taxon>
        <taxon>Saccotheciaceae</taxon>
        <taxon>Aureobasidium</taxon>
    </lineage>
</organism>
<evidence type="ECO:0000313" key="2">
    <source>
        <dbReference type="EMBL" id="KEQ96180.1"/>
    </source>
</evidence>
<keyword evidence="3" id="KW-1185">Reference proteome</keyword>
<dbReference type="RefSeq" id="XP_013344511.1">
    <property type="nucleotide sequence ID" value="XM_013489057.1"/>
</dbReference>
<sequence length="1150" mass="128403">MLSIPQLDNSDKAHYGHQLLSTVSEQSIELSVWTDDDRKELVSPTKVSKPWKSVTQKAYFLVSTILASGTLIAVLQVYLERSIRDTGILFAPKIDDLPLHQTFCYLYLPTIILLALSFVWTWIDLDVKRLEPFVHFSRPNGALGKDSVLLHYPFDFVLFVPLAAIRKSIFATKMIEKTLQVPGVWSGSHLSLHEQKSTLTGLYAQSVYNIAWLNESLPPFMDRDGMLKPFSLTQHNDELQINETWTGTTTLYSVDVNCEQATFESNSILSSWECQYPYRYMNIQTSSLERDQYSTMYTGHWYEESMDSYLKGLCPKEANQTFLVGWISGVPDAQDDEEHHQNINTTIWCRPFYYQQKVKATVVPPKMTVVDIITIGPKESLPSKILNTTDFEWSMSQGYEVNNNRGSFLTSSWPDPKEKIRARFPELYWDSFLPNMASLALGAYQRPTSDYLNRETLGNSYQAAYRLLLARKLADVFSTTFTDADTMLATRQYQTQTVIMVPSFVYAVEGILAVTFVVALLVIGIPSWKRTHLTSEPASIASIMAMSSDDPILVYTMAKEDRATSEELDALYGQTQFVLREGAVDRGSILSCVDSPLPSETIPNPETVLPIELSWIFGSGFLSLQIVVAAALVYTYMRTNLENGLPLPSTSVFVNQIVIKTLCMLQPHKRLQKGKTAPSRAITIDYNSLPPQAVVFKVLWEGDISIASVCCVMTLLANVLSVAFSNVLHERTTMVSTPQNFTTKYDLSINGSGIPRSTFGHFYIAVSNSTAGTPLPAWTDESFFYIPFEIPDLTNTSARLFRGRTPAISASLRCLEQVKINGSSTWEVSAGSSGCDSTTLSYHKDIQSQHPNATEVMSFSSKLSAKNADLDRGLTVLAGWERSSTRPRNDSSTISKVGCQPEIHVEIREVTVNSQGLVQSSSTVDDIAGDQNTDLDLNSTSIIDAVHELLDYSNVPRYPDFLNFLMVQRLKSSAILDPGVPPPCFDVTVPVLKALYRSIFAIILGAHISTILSESRQTTTITGSTLAPEVRVFVSKSTFSISAAILGLYVLVTIALYVRRLWKTLPRMPTTIASEIAFFAASHALNDFTDTSRMPERHRNLHIGGLRRRYGYGRFVDTDGKTHIGIEREPLVRVLSKADVQSMQKTAMAE</sequence>
<feature type="transmembrane region" description="Helical" evidence="1">
    <location>
        <begin position="1033"/>
        <end position="1058"/>
    </location>
</feature>